<gene>
    <name evidence="1" type="ORF">J2Z20_001727</name>
</gene>
<organism evidence="1 2">
    <name type="scientific">Paenibacillus sediminis</name>
    <dbReference type="NCBI Taxonomy" id="664909"/>
    <lineage>
        <taxon>Bacteria</taxon>
        <taxon>Bacillati</taxon>
        <taxon>Bacillota</taxon>
        <taxon>Bacilli</taxon>
        <taxon>Bacillales</taxon>
        <taxon>Paenibacillaceae</taxon>
        <taxon>Paenibacillus</taxon>
    </lineage>
</organism>
<protein>
    <submittedName>
        <fullName evidence="1">Uncharacterized protein</fullName>
    </submittedName>
</protein>
<comment type="caution">
    <text evidence="1">The sequence shown here is derived from an EMBL/GenBank/DDBJ whole genome shotgun (WGS) entry which is preliminary data.</text>
</comment>
<reference evidence="1 2" key="1">
    <citation type="submission" date="2021-03" db="EMBL/GenBank/DDBJ databases">
        <title>Genomic Encyclopedia of Type Strains, Phase IV (KMG-IV): sequencing the most valuable type-strain genomes for metagenomic binning, comparative biology and taxonomic classification.</title>
        <authorList>
            <person name="Goeker M."/>
        </authorList>
    </citation>
    <scope>NUCLEOTIDE SEQUENCE [LARGE SCALE GENOMIC DNA]</scope>
    <source>
        <strain evidence="1 2">DSM 23491</strain>
    </source>
</reference>
<evidence type="ECO:0000313" key="2">
    <source>
        <dbReference type="Proteomes" id="UP001519273"/>
    </source>
</evidence>
<dbReference type="EMBL" id="JAGGKP010000002">
    <property type="protein sequence ID" value="MBP1936846.1"/>
    <property type="molecule type" value="Genomic_DNA"/>
</dbReference>
<name>A0ABS4H311_9BACL</name>
<keyword evidence="2" id="KW-1185">Reference proteome</keyword>
<proteinExistence type="predicted"/>
<accession>A0ABS4H311</accession>
<evidence type="ECO:0000313" key="1">
    <source>
        <dbReference type="EMBL" id="MBP1936846.1"/>
    </source>
</evidence>
<sequence length="57" mass="6321">MAQEVQGALEDPEVRVARVAQEVQGALEDPEVPDAKAQKVQALEERETGEIRLSLHR</sequence>
<dbReference type="Proteomes" id="UP001519273">
    <property type="component" value="Unassembled WGS sequence"/>
</dbReference>